<evidence type="ECO:0000256" key="4">
    <source>
        <dbReference type="SAM" id="Phobius"/>
    </source>
</evidence>
<keyword evidence="2" id="KW-0560">Oxidoreductase</keyword>
<protein>
    <submittedName>
        <fullName evidence="5">Retinol dehydrogenase 5 (11-cis/9-cis)</fullName>
    </submittedName>
</protein>
<dbReference type="FunFam" id="3.40.50.720:FF:000074">
    <property type="entry name" value="Retinol dehydrogenase type 1"/>
    <property type="match status" value="1"/>
</dbReference>
<keyword evidence="4" id="KW-0472">Membrane</keyword>
<accession>A0A8B9HH89</accession>
<dbReference type="Pfam" id="PF00106">
    <property type="entry name" value="adh_short"/>
    <property type="match status" value="1"/>
</dbReference>
<dbReference type="PROSITE" id="PS00061">
    <property type="entry name" value="ADH_SHORT"/>
    <property type="match status" value="1"/>
</dbReference>
<dbReference type="Proteomes" id="UP000694621">
    <property type="component" value="Unplaced"/>
</dbReference>
<keyword evidence="4" id="KW-0812">Transmembrane</keyword>
<dbReference type="GO" id="GO:0001523">
    <property type="term" value="P:retinoid metabolic process"/>
    <property type="evidence" value="ECO:0007669"/>
    <property type="project" value="TreeGrafter"/>
</dbReference>
<dbReference type="InterPro" id="IPR002347">
    <property type="entry name" value="SDR_fam"/>
</dbReference>
<dbReference type="AlphaFoldDB" id="A0A8B9HH89"/>
<dbReference type="PANTHER" id="PTHR43313">
    <property type="entry name" value="SHORT-CHAIN DEHYDROGENASE/REDUCTASE FAMILY 9C"/>
    <property type="match status" value="1"/>
</dbReference>
<dbReference type="SUPFAM" id="SSF51735">
    <property type="entry name" value="NAD(P)-binding Rossmann-fold domains"/>
    <property type="match status" value="1"/>
</dbReference>
<keyword evidence="4" id="KW-1133">Transmembrane helix</keyword>
<evidence type="ECO:0000256" key="2">
    <source>
        <dbReference type="ARBA" id="ARBA00023002"/>
    </source>
</evidence>
<dbReference type="PRINTS" id="PR00080">
    <property type="entry name" value="SDRFAMILY"/>
</dbReference>
<dbReference type="InterPro" id="IPR020904">
    <property type="entry name" value="Sc_DH/Rdtase_CS"/>
</dbReference>
<organism evidence="5 6">
    <name type="scientific">Astyanax mexicanus</name>
    <name type="common">Blind cave fish</name>
    <name type="synonym">Astyanax fasciatus mexicanus</name>
    <dbReference type="NCBI Taxonomy" id="7994"/>
    <lineage>
        <taxon>Eukaryota</taxon>
        <taxon>Metazoa</taxon>
        <taxon>Chordata</taxon>
        <taxon>Craniata</taxon>
        <taxon>Vertebrata</taxon>
        <taxon>Euteleostomi</taxon>
        <taxon>Actinopterygii</taxon>
        <taxon>Neopterygii</taxon>
        <taxon>Teleostei</taxon>
        <taxon>Ostariophysi</taxon>
        <taxon>Characiformes</taxon>
        <taxon>Characoidei</taxon>
        <taxon>Acestrorhamphidae</taxon>
        <taxon>Acestrorhamphinae</taxon>
        <taxon>Astyanax</taxon>
    </lineage>
</organism>
<dbReference type="PRINTS" id="PR00081">
    <property type="entry name" value="GDHRDH"/>
</dbReference>
<evidence type="ECO:0000256" key="3">
    <source>
        <dbReference type="RuleBase" id="RU000363"/>
    </source>
</evidence>
<evidence type="ECO:0000313" key="6">
    <source>
        <dbReference type="Proteomes" id="UP000694621"/>
    </source>
</evidence>
<reference evidence="5" key="1">
    <citation type="submission" date="2025-08" db="UniProtKB">
        <authorList>
            <consortium name="Ensembl"/>
        </authorList>
    </citation>
    <scope>IDENTIFICATION</scope>
</reference>
<dbReference type="GO" id="GO:0004745">
    <property type="term" value="F:all-trans-retinol dehydrogenase (NAD+) activity"/>
    <property type="evidence" value="ECO:0007669"/>
    <property type="project" value="TreeGrafter"/>
</dbReference>
<sequence length="341" mass="38476">MFSQCGKENVTTYAIGAFVLLWALIWLIRDSQEIDKISEKYVFVTGCDSGFGNLLCRRLDKRGFNVLAGCLTEKGADDLKRVTSPKLKTCLLDVTNTASIQKAYEWTQKEVGDKGLWGIVNNAGRALPMGPSEWMRNEDYICTLRVNMNGVIEMTTQFLPLIKKARGRIVNVASVLGRVAANGGGYCISKFAVESFSDCLRRDIHYFGINVCIIEPGFFKTQVTSLEPIEKELHRLWNQLTPEVKASYGEKYLDNYWNLNMRVNIQNFDIKIQRLIMNAICDPDISKVTNCMEHALTSAHPRTRYSAGWDAKLLWIPISYMPACVVDLALKLVLPRPAQSV</sequence>
<evidence type="ECO:0000313" key="5">
    <source>
        <dbReference type="Ensembl" id="ENSAMXP00005012351.1"/>
    </source>
</evidence>
<dbReference type="PANTHER" id="PTHR43313:SF12">
    <property type="entry name" value="RETINOL DEHYDROGENASE 5"/>
    <property type="match status" value="1"/>
</dbReference>
<evidence type="ECO:0000256" key="1">
    <source>
        <dbReference type="ARBA" id="ARBA00006484"/>
    </source>
</evidence>
<dbReference type="Gene3D" id="3.40.50.720">
    <property type="entry name" value="NAD(P)-binding Rossmann-like Domain"/>
    <property type="match status" value="1"/>
</dbReference>
<name>A0A8B9HH89_ASTMX</name>
<dbReference type="InterPro" id="IPR036291">
    <property type="entry name" value="NAD(P)-bd_dom_sf"/>
</dbReference>
<proteinExistence type="inferred from homology"/>
<comment type="similarity">
    <text evidence="1 3">Belongs to the short-chain dehydrogenases/reductases (SDR) family.</text>
</comment>
<dbReference type="Ensembl" id="ENSAMXT00005013694.1">
    <property type="protein sequence ID" value="ENSAMXP00005012351.1"/>
    <property type="gene ID" value="ENSAMXG00005006669.1"/>
</dbReference>
<dbReference type="GO" id="GO:0008202">
    <property type="term" value="P:steroid metabolic process"/>
    <property type="evidence" value="ECO:0007669"/>
    <property type="project" value="TreeGrafter"/>
</dbReference>
<feature type="transmembrane region" description="Helical" evidence="4">
    <location>
        <begin position="12"/>
        <end position="28"/>
    </location>
</feature>